<dbReference type="RefSeq" id="WP_161818742.1">
    <property type="nucleotide sequence ID" value="NZ_JAACJS010000012.1"/>
</dbReference>
<dbReference type="PANTHER" id="PTHR21028:SF2">
    <property type="entry name" value="CYTH DOMAIN-CONTAINING PROTEIN"/>
    <property type="match status" value="1"/>
</dbReference>
<dbReference type="CDD" id="cd07890">
    <property type="entry name" value="CYTH-like_AC_IV-like"/>
    <property type="match status" value="1"/>
</dbReference>
<gene>
    <name evidence="2" type="ORF">GWC95_10980</name>
</gene>
<dbReference type="Pfam" id="PF01928">
    <property type="entry name" value="CYTH"/>
    <property type="match status" value="1"/>
</dbReference>
<dbReference type="Proteomes" id="UP000753802">
    <property type="component" value="Unassembled WGS sequence"/>
</dbReference>
<dbReference type="PANTHER" id="PTHR21028">
    <property type="entry name" value="SI:CH211-156B7.4"/>
    <property type="match status" value="1"/>
</dbReference>
<accession>A0ABW9ZTI2</accession>
<dbReference type="Gene3D" id="2.40.320.10">
    <property type="entry name" value="Hypothetical Protein Pfu-838710-001"/>
    <property type="match status" value="1"/>
</dbReference>
<comment type="caution">
    <text evidence="2">The sequence shown here is derived from an EMBL/GenBank/DDBJ whole genome shotgun (WGS) entry which is preliminary data.</text>
</comment>
<name>A0ABW9ZTI2_9BACT</name>
<dbReference type="InterPro" id="IPR033469">
    <property type="entry name" value="CYTH-like_dom_sf"/>
</dbReference>
<sequence length="177" mass="20188">MSHINIEIKAKCFHPEKVEAFLLSKQARFVGLDHQKDTYFHVPSGRLKLRQGNIEQTLIYYNRPDQEGPKQSDFYLSKMSDGAATEKLLEKALGVKVVVDKYRKIFYIDNVKFHLDEVPGLGSFVEIEAGNLADPSKTIDDLKAQCDFYMNAFEIAGEDLIHHSYSDMILAKQSQKS</sequence>
<evidence type="ECO:0000313" key="2">
    <source>
        <dbReference type="EMBL" id="NCI50448.1"/>
    </source>
</evidence>
<protein>
    <submittedName>
        <fullName evidence="2">Class IV adenylate cyclase</fullName>
    </submittedName>
</protein>
<dbReference type="EMBL" id="JAACJS010000012">
    <property type="protein sequence ID" value="NCI50448.1"/>
    <property type="molecule type" value="Genomic_DNA"/>
</dbReference>
<evidence type="ECO:0000313" key="3">
    <source>
        <dbReference type="Proteomes" id="UP000753802"/>
    </source>
</evidence>
<dbReference type="SUPFAM" id="SSF55154">
    <property type="entry name" value="CYTH-like phosphatases"/>
    <property type="match status" value="1"/>
</dbReference>
<dbReference type="InterPro" id="IPR023577">
    <property type="entry name" value="CYTH_domain"/>
</dbReference>
<keyword evidence="3" id="KW-1185">Reference proteome</keyword>
<proteinExistence type="predicted"/>
<dbReference type="PROSITE" id="PS51707">
    <property type="entry name" value="CYTH"/>
    <property type="match status" value="1"/>
</dbReference>
<dbReference type="InterPro" id="IPR008173">
    <property type="entry name" value="Adenylyl_cyclase_CyaB"/>
</dbReference>
<evidence type="ECO:0000259" key="1">
    <source>
        <dbReference type="PROSITE" id="PS51707"/>
    </source>
</evidence>
<dbReference type="SMART" id="SM01118">
    <property type="entry name" value="CYTH"/>
    <property type="match status" value="1"/>
</dbReference>
<reference evidence="2 3" key="1">
    <citation type="submission" date="2020-01" db="EMBL/GenBank/DDBJ databases">
        <title>Genome analysis.</title>
        <authorList>
            <person name="Wu S."/>
            <person name="Wang G."/>
        </authorList>
    </citation>
    <scope>NUCLEOTIDE SEQUENCE [LARGE SCALE GENOMIC DNA]</scope>
    <source>
        <strain evidence="2 3">SYL130</strain>
    </source>
</reference>
<feature type="domain" description="CYTH" evidence="1">
    <location>
        <begin position="3"/>
        <end position="171"/>
    </location>
</feature>
<organism evidence="2 3">
    <name type="scientific">Sediminibacterium roseum</name>
    <dbReference type="NCBI Taxonomy" id="1978412"/>
    <lineage>
        <taxon>Bacteria</taxon>
        <taxon>Pseudomonadati</taxon>
        <taxon>Bacteroidota</taxon>
        <taxon>Chitinophagia</taxon>
        <taxon>Chitinophagales</taxon>
        <taxon>Chitinophagaceae</taxon>
        <taxon>Sediminibacterium</taxon>
    </lineage>
</organism>